<protein>
    <submittedName>
        <fullName evidence="1">Uncharacterized protein</fullName>
    </submittedName>
</protein>
<proteinExistence type="evidence at transcript level"/>
<name>I3T704_MEDTR</name>
<evidence type="ECO:0000313" key="1">
    <source>
        <dbReference type="EMBL" id="AFK48296.1"/>
    </source>
</evidence>
<dbReference type="EMBL" id="BT148502">
    <property type="protein sequence ID" value="AFK48296.1"/>
    <property type="molecule type" value="mRNA"/>
</dbReference>
<dbReference type="AlphaFoldDB" id="I3T704"/>
<sequence>MLELLRSKRLWILLSRFKGWVKNK</sequence>
<accession>I3T704</accession>
<organism evidence="1">
    <name type="scientific">Medicago truncatula</name>
    <name type="common">Barrel medic</name>
    <name type="synonym">Medicago tribuloides</name>
    <dbReference type="NCBI Taxonomy" id="3880"/>
    <lineage>
        <taxon>Eukaryota</taxon>
        <taxon>Viridiplantae</taxon>
        <taxon>Streptophyta</taxon>
        <taxon>Embryophyta</taxon>
        <taxon>Tracheophyta</taxon>
        <taxon>Spermatophyta</taxon>
        <taxon>Magnoliopsida</taxon>
        <taxon>eudicotyledons</taxon>
        <taxon>Gunneridae</taxon>
        <taxon>Pentapetalae</taxon>
        <taxon>rosids</taxon>
        <taxon>fabids</taxon>
        <taxon>Fabales</taxon>
        <taxon>Fabaceae</taxon>
        <taxon>Papilionoideae</taxon>
        <taxon>50 kb inversion clade</taxon>
        <taxon>NPAAA clade</taxon>
        <taxon>Hologalegina</taxon>
        <taxon>IRL clade</taxon>
        <taxon>Trifolieae</taxon>
        <taxon>Medicago</taxon>
    </lineage>
</organism>
<reference evidence="1" key="1">
    <citation type="submission" date="2012-05" db="EMBL/GenBank/DDBJ databases">
        <authorList>
            <person name="Krishnakumar V."/>
            <person name="Cheung F."/>
            <person name="Xiao Y."/>
            <person name="Chan A."/>
            <person name="Moskal W.A."/>
            <person name="Town C.D."/>
        </authorList>
    </citation>
    <scope>NUCLEOTIDE SEQUENCE</scope>
</reference>